<dbReference type="EMBL" id="UOEV01000052">
    <property type="protein sequence ID" value="VAW32511.1"/>
    <property type="molecule type" value="Genomic_DNA"/>
</dbReference>
<dbReference type="AlphaFoldDB" id="A0A3B0UMV9"/>
<accession>A0A3B0UMV9</accession>
<keyword evidence="1" id="KW-0812">Transmembrane</keyword>
<sequence>MPHNKLIKKLFSRRFGLLVIASIVVMSATIVGTSYISRAQAANTLPAEGYAWSQYMGWIQFNGSNYGVLENVSTGDLSGYAWSPNLGWIKFLSSATVGPTGKLSGYAQACSAFANPTACSGALNTNSAGLDGTGWNGLISLSGTASDGTSYGVQQGSTCEWTGYAWGSDAIGAVSMSGDTYGVRIVNPALTVSLSASPTSISAGKTSTLTWSSTDTSSCTIDNGVNTANQTSGSVSVTPANTTTYTLTCVSNQTLKGGCQPTATAEATVTVGGASALSCTQTGSNYTATSGYGTYSWTVDNVASSITTNSVPIPTSNGSHSASVVAGGNTATCPIVIVGGTTSSNSCQINPTGTITATPNRVSSSAIPIEIAWSVQGYNTLSEFKAADCGIYKNNVIVKSLTDASVDTCNATGTYTDSNGIKEQTDYSVRCTKANGGASLADVIVNIQPQFTEF</sequence>
<name>A0A3B0UMV9_9ZZZZ</name>
<keyword evidence="1" id="KW-1133">Transmembrane helix</keyword>
<evidence type="ECO:0000256" key="1">
    <source>
        <dbReference type="SAM" id="Phobius"/>
    </source>
</evidence>
<dbReference type="InterPro" id="IPR007110">
    <property type="entry name" value="Ig-like_dom"/>
</dbReference>
<dbReference type="PROSITE" id="PS50835">
    <property type="entry name" value="IG_LIKE"/>
    <property type="match status" value="1"/>
</dbReference>
<keyword evidence="1" id="KW-0472">Membrane</keyword>
<feature type="domain" description="Ig-like" evidence="2">
    <location>
        <begin position="261"/>
        <end position="363"/>
    </location>
</feature>
<gene>
    <name evidence="3" type="ORF">MNBD_CPR01-119</name>
</gene>
<evidence type="ECO:0000313" key="3">
    <source>
        <dbReference type="EMBL" id="VAW32511.1"/>
    </source>
</evidence>
<proteinExistence type="predicted"/>
<feature type="transmembrane region" description="Helical" evidence="1">
    <location>
        <begin position="15"/>
        <end position="36"/>
    </location>
</feature>
<reference evidence="3" key="1">
    <citation type="submission" date="2018-06" db="EMBL/GenBank/DDBJ databases">
        <authorList>
            <person name="Zhirakovskaya E."/>
        </authorList>
    </citation>
    <scope>NUCLEOTIDE SEQUENCE</scope>
</reference>
<organism evidence="3">
    <name type="scientific">hydrothermal vent metagenome</name>
    <dbReference type="NCBI Taxonomy" id="652676"/>
    <lineage>
        <taxon>unclassified sequences</taxon>
        <taxon>metagenomes</taxon>
        <taxon>ecological metagenomes</taxon>
    </lineage>
</organism>
<protein>
    <recommendedName>
        <fullName evidence="2">Ig-like domain-containing protein</fullName>
    </recommendedName>
</protein>
<evidence type="ECO:0000259" key="2">
    <source>
        <dbReference type="PROSITE" id="PS50835"/>
    </source>
</evidence>